<gene>
    <name evidence="1" type="ORF">BJ138DRAFT_1189217</name>
</gene>
<organism evidence="1 2">
    <name type="scientific">Hygrophoropsis aurantiaca</name>
    <dbReference type="NCBI Taxonomy" id="72124"/>
    <lineage>
        <taxon>Eukaryota</taxon>
        <taxon>Fungi</taxon>
        <taxon>Dikarya</taxon>
        <taxon>Basidiomycota</taxon>
        <taxon>Agaricomycotina</taxon>
        <taxon>Agaricomycetes</taxon>
        <taxon>Agaricomycetidae</taxon>
        <taxon>Boletales</taxon>
        <taxon>Coniophorineae</taxon>
        <taxon>Hygrophoropsidaceae</taxon>
        <taxon>Hygrophoropsis</taxon>
    </lineage>
</organism>
<comment type="caution">
    <text evidence="1">The sequence shown here is derived from an EMBL/GenBank/DDBJ whole genome shotgun (WGS) entry which is preliminary data.</text>
</comment>
<protein>
    <submittedName>
        <fullName evidence="1">Uncharacterized protein</fullName>
    </submittedName>
</protein>
<accession>A0ACB8AC76</accession>
<dbReference type="Proteomes" id="UP000790377">
    <property type="component" value="Unassembled WGS sequence"/>
</dbReference>
<sequence length="264" mass="29850">MMSGASCQCLSNLDHDLHPTRVSLPQQPIQCPPTIARIMQGNYDRLRREIRLTDQGFENFKSNIRDAARMTLVPKTLYDDQESTRQENLFPLMNGEALQTTPFLLRFVDAWPAKAYIAKYLTRKIADLNRRCRLKTHANMEPGHKSASLGINGVQKNSRFRGLQYQKLSSNSQAASAGDICPTKEKKSVAAFLRSVDPLLERLTGTFTDVGLGTLGELDKFARKAAFDRTAFFVQHLMPVPTKAQLSYINDALDKRMIENRTQE</sequence>
<reference evidence="1" key="1">
    <citation type="journal article" date="2021" name="New Phytol.">
        <title>Evolutionary innovations through gain and loss of genes in the ectomycorrhizal Boletales.</title>
        <authorList>
            <person name="Wu G."/>
            <person name="Miyauchi S."/>
            <person name="Morin E."/>
            <person name="Kuo A."/>
            <person name="Drula E."/>
            <person name="Varga T."/>
            <person name="Kohler A."/>
            <person name="Feng B."/>
            <person name="Cao Y."/>
            <person name="Lipzen A."/>
            <person name="Daum C."/>
            <person name="Hundley H."/>
            <person name="Pangilinan J."/>
            <person name="Johnson J."/>
            <person name="Barry K."/>
            <person name="LaButti K."/>
            <person name="Ng V."/>
            <person name="Ahrendt S."/>
            <person name="Min B."/>
            <person name="Choi I.G."/>
            <person name="Park H."/>
            <person name="Plett J.M."/>
            <person name="Magnuson J."/>
            <person name="Spatafora J.W."/>
            <person name="Nagy L.G."/>
            <person name="Henrissat B."/>
            <person name="Grigoriev I.V."/>
            <person name="Yang Z.L."/>
            <person name="Xu J."/>
            <person name="Martin F.M."/>
        </authorList>
    </citation>
    <scope>NUCLEOTIDE SEQUENCE</scope>
    <source>
        <strain evidence="1">ATCC 28755</strain>
    </source>
</reference>
<name>A0ACB8AC76_9AGAM</name>
<evidence type="ECO:0000313" key="1">
    <source>
        <dbReference type="EMBL" id="KAH7910687.1"/>
    </source>
</evidence>
<dbReference type="EMBL" id="MU267704">
    <property type="protein sequence ID" value="KAH7910687.1"/>
    <property type="molecule type" value="Genomic_DNA"/>
</dbReference>
<evidence type="ECO:0000313" key="2">
    <source>
        <dbReference type="Proteomes" id="UP000790377"/>
    </source>
</evidence>
<proteinExistence type="predicted"/>
<keyword evidence="2" id="KW-1185">Reference proteome</keyword>